<protein>
    <submittedName>
        <fullName evidence="2">Uncharacterized protein</fullName>
    </submittedName>
</protein>
<evidence type="ECO:0000313" key="3">
    <source>
        <dbReference type="Proteomes" id="UP000314294"/>
    </source>
</evidence>
<keyword evidence="3" id="KW-1185">Reference proteome</keyword>
<reference evidence="2 3" key="1">
    <citation type="submission" date="2019-03" db="EMBL/GenBank/DDBJ databases">
        <title>First draft genome of Liparis tanakae, snailfish: a comprehensive survey of snailfish specific genes.</title>
        <authorList>
            <person name="Kim W."/>
            <person name="Song I."/>
            <person name="Jeong J.-H."/>
            <person name="Kim D."/>
            <person name="Kim S."/>
            <person name="Ryu S."/>
            <person name="Song J.Y."/>
            <person name="Lee S.K."/>
        </authorList>
    </citation>
    <scope>NUCLEOTIDE SEQUENCE [LARGE SCALE GENOMIC DNA]</scope>
    <source>
        <tissue evidence="2">Muscle</tissue>
    </source>
</reference>
<evidence type="ECO:0000256" key="1">
    <source>
        <dbReference type="SAM" id="MobiDB-lite"/>
    </source>
</evidence>
<accession>A0A4Z2HYA9</accession>
<feature type="region of interest" description="Disordered" evidence="1">
    <location>
        <begin position="79"/>
        <end position="98"/>
    </location>
</feature>
<sequence length="98" mass="11432">MCDRNSRFQSSIMSDLIFPSSHGGSARSIAHVHILRLPSLYMRKQGRASWLYDHVRCIRMTPERVDRSVKVRRETIDYEEESDDDLRTTTTTSCKIIN</sequence>
<organism evidence="2 3">
    <name type="scientific">Liparis tanakae</name>
    <name type="common">Tanaka's snailfish</name>
    <dbReference type="NCBI Taxonomy" id="230148"/>
    <lineage>
        <taxon>Eukaryota</taxon>
        <taxon>Metazoa</taxon>
        <taxon>Chordata</taxon>
        <taxon>Craniata</taxon>
        <taxon>Vertebrata</taxon>
        <taxon>Euteleostomi</taxon>
        <taxon>Actinopterygii</taxon>
        <taxon>Neopterygii</taxon>
        <taxon>Teleostei</taxon>
        <taxon>Neoteleostei</taxon>
        <taxon>Acanthomorphata</taxon>
        <taxon>Eupercaria</taxon>
        <taxon>Perciformes</taxon>
        <taxon>Cottioidei</taxon>
        <taxon>Cottales</taxon>
        <taxon>Liparidae</taxon>
        <taxon>Liparis</taxon>
    </lineage>
</organism>
<gene>
    <name evidence="2" type="ORF">EYF80_018973</name>
</gene>
<dbReference type="Proteomes" id="UP000314294">
    <property type="component" value="Unassembled WGS sequence"/>
</dbReference>
<dbReference type="AlphaFoldDB" id="A0A4Z2HYA9"/>
<dbReference type="EMBL" id="SRLO01000158">
    <property type="protein sequence ID" value="TNN70839.1"/>
    <property type="molecule type" value="Genomic_DNA"/>
</dbReference>
<comment type="caution">
    <text evidence="2">The sequence shown here is derived from an EMBL/GenBank/DDBJ whole genome shotgun (WGS) entry which is preliminary data.</text>
</comment>
<proteinExistence type="predicted"/>
<name>A0A4Z2HYA9_9TELE</name>
<evidence type="ECO:0000313" key="2">
    <source>
        <dbReference type="EMBL" id="TNN70839.1"/>
    </source>
</evidence>